<feature type="transmembrane region" description="Helical" evidence="5">
    <location>
        <begin position="74"/>
        <end position="95"/>
    </location>
</feature>
<keyword evidence="2 5" id="KW-0812">Transmembrane</keyword>
<evidence type="ECO:0000313" key="8">
    <source>
        <dbReference type="Proteomes" id="UP000033035"/>
    </source>
</evidence>
<evidence type="ECO:0000256" key="4">
    <source>
        <dbReference type="ARBA" id="ARBA00023136"/>
    </source>
</evidence>
<protein>
    <recommendedName>
        <fullName evidence="6">TM2 domain-containing protein</fullName>
    </recommendedName>
</protein>
<evidence type="ECO:0000313" key="7">
    <source>
        <dbReference type="EMBL" id="KKB45760.1"/>
    </source>
</evidence>
<dbReference type="Pfam" id="PF05154">
    <property type="entry name" value="TM2"/>
    <property type="match status" value="1"/>
</dbReference>
<gene>
    <name evidence="7" type="ORF">HMPREF1536_05400</name>
</gene>
<dbReference type="PANTHER" id="PTHR21016">
    <property type="entry name" value="BETA-AMYLOID BINDING PROTEIN-RELATED"/>
    <property type="match status" value="1"/>
</dbReference>
<reference evidence="7 8" key="1">
    <citation type="submission" date="2013-04" db="EMBL/GenBank/DDBJ databases">
        <title>The Genome Sequence of Parabacteroides gordonii DSM 23371.</title>
        <authorList>
            <consortium name="The Broad Institute Genomics Platform"/>
            <person name="Earl A."/>
            <person name="Ward D."/>
            <person name="Feldgarden M."/>
            <person name="Gevers D."/>
            <person name="Martens E."/>
            <person name="Sakamoto M."/>
            <person name="Benno Y."/>
            <person name="Suzuki N."/>
            <person name="Matsunaga N."/>
            <person name="Koshihara K."/>
            <person name="Seki M."/>
            <person name="Komiya H."/>
            <person name="Walker B."/>
            <person name="Young S."/>
            <person name="Zeng Q."/>
            <person name="Gargeya S."/>
            <person name="Fitzgerald M."/>
            <person name="Haas B."/>
            <person name="Abouelleil A."/>
            <person name="Allen A.W."/>
            <person name="Alvarado L."/>
            <person name="Arachchi H.M."/>
            <person name="Berlin A.M."/>
            <person name="Chapman S.B."/>
            <person name="Gainer-Dewar J."/>
            <person name="Goldberg J."/>
            <person name="Griggs A."/>
            <person name="Gujja S."/>
            <person name="Hansen M."/>
            <person name="Howarth C."/>
            <person name="Imamovic A."/>
            <person name="Ireland A."/>
            <person name="Larimer J."/>
            <person name="McCowan C."/>
            <person name="Murphy C."/>
            <person name="Pearson M."/>
            <person name="Poon T.W."/>
            <person name="Priest M."/>
            <person name="Roberts A."/>
            <person name="Saif S."/>
            <person name="Shea T."/>
            <person name="Sisk P."/>
            <person name="Sykes S."/>
            <person name="Wortman J."/>
            <person name="Nusbaum C."/>
            <person name="Birren B."/>
        </authorList>
    </citation>
    <scope>NUCLEOTIDE SEQUENCE [LARGE SCALE GENOMIC DNA]</scope>
    <source>
        <strain evidence="7 8">MS-1</strain>
    </source>
</reference>
<keyword evidence="3 5" id="KW-1133">Transmembrane helix</keyword>
<dbReference type="InterPro" id="IPR050932">
    <property type="entry name" value="TM2D1-3-like"/>
</dbReference>
<accession>A0A0F5IK96</accession>
<comment type="caution">
    <text evidence="7">The sequence shown here is derived from an EMBL/GenBank/DDBJ whole genome shotgun (WGS) entry which is preliminary data.</text>
</comment>
<comment type="subcellular location">
    <subcellularLocation>
        <location evidence="1">Membrane</location>
        <topology evidence="1">Multi-pass membrane protein</topology>
    </subcellularLocation>
</comment>
<dbReference type="PANTHER" id="PTHR21016:SF25">
    <property type="entry name" value="TM2 DOMAIN-CONTAINING PROTEIN DDB_G0277895-RELATED"/>
    <property type="match status" value="1"/>
</dbReference>
<keyword evidence="8" id="KW-1185">Reference proteome</keyword>
<name>A0A0F5IK96_9BACT</name>
<dbReference type="AlphaFoldDB" id="A0A0F5IK96"/>
<evidence type="ECO:0000256" key="5">
    <source>
        <dbReference type="SAM" id="Phobius"/>
    </source>
</evidence>
<dbReference type="STRING" id="1203610.HMPREF1536_05400"/>
<feature type="transmembrane region" description="Helical" evidence="5">
    <location>
        <begin position="49"/>
        <end position="68"/>
    </location>
</feature>
<dbReference type="HOGENOM" id="CLU_081297_7_1_10"/>
<dbReference type="InterPro" id="IPR007829">
    <property type="entry name" value="TM2"/>
</dbReference>
<dbReference type="EMBL" id="AQHW01000031">
    <property type="protein sequence ID" value="KKB45760.1"/>
    <property type="molecule type" value="Genomic_DNA"/>
</dbReference>
<organism evidence="7 8">
    <name type="scientific">Parabacteroides gordonii MS-1 = DSM 23371</name>
    <dbReference type="NCBI Taxonomy" id="1203610"/>
    <lineage>
        <taxon>Bacteria</taxon>
        <taxon>Pseudomonadati</taxon>
        <taxon>Bacteroidota</taxon>
        <taxon>Bacteroidia</taxon>
        <taxon>Bacteroidales</taxon>
        <taxon>Tannerellaceae</taxon>
        <taxon>Parabacteroides</taxon>
    </lineage>
</organism>
<evidence type="ECO:0000256" key="3">
    <source>
        <dbReference type="ARBA" id="ARBA00022989"/>
    </source>
</evidence>
<evidence type="ECO:0000256" key="1">
    <source>
        <dbReference type="ARBA" id="ARBA00004141"/>
    </source>
</evidence>
<evidence type="ECO:0000256" key="2">
    <source>
        <dbReference type="ARBA" id="ARBA00022692"/>
    </source>
</evidence>
<keyword evidence="4 5" id="KW-0472">Membrane</keyword>
<feature type="domain" description="TM2" evidence="6">
    <location>
        <begin position="46"/>
        <end position="93"/>
    </location>
</feature>
<dbReference type="RefSeq" id="WP_028727540.1">
    <property type="nucleotide sequence ID" value="NZ_AUAE01000014.1"/>
</dbReference>
<dbReference type="PATRIC" id="fig|1203610.3.peg.5517"/>
<proteinExistence type="predicted"/>
<evidence type="ECO:0000259" key="6">
    <source>
        <dbReference type="Pfam" id="PF05154"/>
    </source>
</evidence>
<dbReference type="GO" id="GO:0016020">
    <property type="term" value="C:membrane"/>
    <property type="evidence" value="ECO:0007669"/>
    <property type="project" value="UniProtKB-SubCell"/>
</dbReference>
<dbReference type="Proteomes" id="UP000033035">
    <property type="component" value="Unassembled WGS sequence"/>
</dbReference>
<sequence>MDAQKVDLFLLTNSSKLPSSHIPIIRDRLLDMDESKLIYLQTCDFKDPTVILIISVFLGSLGIDRFLIGDVALGIGKLVTLGGCGIWSIIDWFLIMDATKKKNLEQLQNVLMF</sequence>